<keyword evidence="2" id="KW-1185">Reference proteome</keyword>
<dbReference type="Pfam" id="PF10294">
    <property type="entry name" value="Methyltransf_16"/>
    <property type="match status" value="1"/>
</dbReference>
<dbReference type="SUPFAM" id="SSF53335">
    <property type="entry name" value="S-adenosyl-L-methionine-dependent methyltransferases"/>
    <property type="match status" value="1"/>
</dbReference>
<dbReference type="GO" id="GO:0005634">
    <property type="term" value="C:nucleus"/>
    <property type="evidence" value="ECO:0007669"/>
    <property type="project" value="TreeGrafter"/>
</dbReference>
<proteinExistence type="predicted"/>
<dbReference type="Gene3D" id="3.40.50.150">
    <property type="entry name" value="Vaccinia Virus protein VP39"/>
    <property type="match status" value="1"/>
</dbReference>
<dbReference type="InterPro" id="IPR029063">
    <property type="entry name" value="SAM-dependent_MTases_sf"/>
</dbReference>
<organism evidence="1 2">
    <name type="scientific">Pelagomonas calceolata</name>
    <dbReference type="NCBI Taxonomy" id="35677"/>
    <lineage>
        <taxon>Eukaryota</taxon>
        <taxon>Sar</taxon>
        <taxon>Stramenopiles</taxon>
        <taxon>Ochrophyta</taxon>
        <taxon>Pelagophyceae</taxon>
        <taxon>Pelagomonadales</taxon>
        <taxon>Pelagomonadaceae</taxon>
        <taxon>Pelagomonas</taxon>
    </lineage>
</organism>
<dbReference type="PANTHER" id="PTHR23108">
    <property type="entry name" value="METHYLTRANSFERASE-RELATED"/>
    <property type="match status" value="1"/>
</dbReference>
<dbReference type="SUPFAM" id="SSF144232">
    <property type="entry name" value="HIT/MYND zinc finger-like"/>
    <property type="match status" value="1"/>
</dbReference>
<sequence length="357" mass="38056">MILTTCPACAAPLAHNAPRCVRCKLRYCNKTCQHDHWRRGHKQMGKKIHLGGNAEQYHADEKYKEAVAVAVEACADDARAPDQDVHTATLAHPQQQNDDDAILSDIHVGSETDDTLYALRYRTAGSATDADGDLDPPRRRTLLVEHARATPLADVGLQVWRGALVVCDWLLAEDAARPWLGATIAELGGGVGAVSCLAAALGATALCTDGHRGAVALAARNAARNAAAIEAAGGSVLARVVDWRAYADAAVDADDALGTADVVVAADCIYDDAATTALFDALRRALAARPGRYAVVALEKRFNFEAESLSVVAHGYRTFRGALAGFDAVRLALPPRFVDYDRGDVGALELWRVGWLV</sequence>
<name>A0A8J2SIR0_9STRA</name>
<evidence type="ECO:0000313" key="1">
    <source>
        <dbReference type="EMBL" id="CAH0372863.1"/>
    </source>
</evidence>
<dbReference type="InterPro" id="IPR019410">
    <property type="entry name" value="Methyltransf_16"/>
</dbReference>
<dbReference type="PANTHER" id="PTHR23108:SF0">
    <property type="entry name" value="METHYLTRANSFERASE-LIKE PROTEIN 22"/>
    <property type="match status" value="1"/>
</dbReference>
<dbReference type="EMBL" id="CAKKNE010000004">
    <property type="protein sequence ID" value="CAH0372863.1"/>
    <property type="molecule type" value="Genomic_DNA"/>
</dbReference>
<accession>A0A8J2SIR0</accession>
<dbReference type="Gene3D" id="6.10.140.2220">
    <property type="match status" value="1"/>
</dbReference>
<dbReference type="AlphaFoldDB" id="A0A8J2SIR0"/>
<dbReference type="Proteomes" id="UP000789595">
    <property type="component" value="Unassembled WGS sequence"/>
</dbReference>
<dbReference type="GO" id="GO:0008276">
    <property type="term" value="F:protein methyltransferase activity"/>
    <property type="evidence" value="ECO:0007669"/>
    <property type="project" value="InterPro"/>
</dbReference>
<reference evidence="1" key="1">
    <citation type="submission" date="2021-11" db="EMBL/GenBank/DDBJ databases">
        <authorList>
            <consortium name="Genoscope - CEA"/>
            <person name="William W."/>
        </authorList>
    </citation>
    <scope>NUCLEOTIDE SEQUENCE</scope>
</reference>
<gene>
    <name evidence="1" type="ORF">PECAL_4P00210</name>
</gene>
<protein>
    <recommendedName>
        <fullName evidence="3">MYND-type domain-containing protein</fullName>
    </recommendedName>
</protein>
<comment type="caution">
    <text evidence="1">The sequence shown here is derived from an EMBL/GenBank/DDBJ whole genome shotgun (WGS) entry which is preliminary data.</text>
</comment>
<evidence type="ECO:0008006" key="3">
    <source>
        <dbReference type="Google" id="ProtNLM"/>
    </source>
</evidence>
<dbReference type="InterPro" id="IPR038899">
    <property type="entry name" value="METTL22"/>
</dbReference>
<dbReference type="OrthoDB" id="265717at2759"/>
<evidence type="ECO:0000313" key="2">
    <source>
        <dbReference type="Proteomes" id="UP000789595"/>
    </source>
</evidence>